<name>A0A382FIE1_9ZZZZ</name>
<accession>A0A382FIE1</accession>
<reference evidence="1" key="1">
    <citation type="submission" date="2018-05" db="EMBL/GenBank/DDBJ databases">
        <authorList>
            <person name="Lanie J.A."/>
            <person name="Ng W.-L."/>
            <person name="Kazmierczak K.M."/>
            <person name="Andrzejewski T.M."/>
            <person name="Davidsen T.M."/>
            <person name="Wayne K.J."/>
            <person name="Tettelin H."/>
            <person name="Glass J.I."/>
            <person name="Rusch D."/>
            <person name="Podicherti R."/>
            <person name="Tsui H.-C.T."/>
            <person name="Winkler M.E."/>
        </authorList>
    </citation>
    <scope>NUCLEOTIDE SEQUENCE</scope>
</reference>
<evidence type="ECO:0000313" key="1">
    <source>
        <dbReference type="EMBL" id="SVB62429.1"/>
    </source>
</evidence>
<dbReference type="AlphaFoldDB" id="A0A382FIE1"/>
<organism evidence="1">
    <name type="scientific">marine metagenome</name>
    <dbReference type="NCBI Taxonomy" id="408172"/>
    <lineage>
        <taxon>unclassified sequences</taxon>
        <taxon>metagenomes</taxon>
        <taxon>ecological metagenomes</taxon>
    </lineage>
</organism>
<protein>
    <submittedName>
        <fullName evidence="1">Uncharacterized protein</fullName>
    </submittedName>
</protein>
<feature type="non-terminal residue" evidence="1">
    <location>
        <position position="25"/>
    </location>
</feature>
<proteinExistence type="predicted"/>
<dbReference type="EMBL" id="UINC01049992">
    <property type="protein sequence ID" value="SVB62429.1"/>
    <property type="molecule type" value="Genomic_DNA"/>
</dbReference>
<feature type="non-terminal residue" evidence="1">
    <location>
        <position position="1"/>
    </location>
</feature>
<sequence>KCPPSMSAMQPRLLLTIFMSCQNPL</sequence>
<gene>
    <name evidence="1" type="ORF">METZ01_LOCUS215283</name>
</gene>